<sequence>MDYKIALEALDIDLSKAEWKGNHLSLEYLKKRYHKMALKNHPDKNGNSLEAKEKFQKINDAYEYLKREISISEPEPEIDKEEGTYESILKTFIFGIIKGEYNDIISSIIQDVVIGCKKISLKLFEDLNKERAMEVYSFLSKYKNILHISQDTIHSVREIVLEKCKEDCVYILNPSIDDLLENNVYKLELNKTRYFVPLWHDELYFDGSGCDIIVKCIPDLPNNIYIDENNNLFVDIEIRLLSSLFDTDSYIFQIGKKTYAIQLSDLKMQRVQYVSMKNEGISEIDEKDMYNVKKKSDINLKITFV</sequence>
<dbReference type="GO" id="GO:0044183">
    <property type="term" value="F:protein folding chaperone"/>
    <property type="evidence" value="ECO:0007669"/>
    <property type="project" value="TreeGrafter"/>
</dbReference>
<accession>A0A6C0DUB7</accession>
<dbReference type="SMART" id="SM00271">
    <property type="entry name" value="DnaJ"/>
    <property type="match status" value="1"/>
</dbReference>
<evidence type="ECO:0000313" key="2">
    <source>
        <dbReference type="EMBL" id="QHT19629.1"/>
    </source>
</evidence>
<dbReference type="GO" id="GO:0051087">
    <property type="term" value="F:protein-folding chaperone binding"/>
    <property type="evidence" value="ECO:0007669"/>
    <property type="project" value="TreeGrafter"/>
</dbReference>
<dbReference type="PANTHER" id="PTHR43948">
    <property type="entry name" value="DNAJ HOMOLOG SUBFAMILY B"/>
    <property type="match status" value="1"/>
</dbReference>
<dbReference type="InterPro" id="IPR001623">
    <property type="entry name" value="DnaJ_domain"/>
</dbReference>
<dbReference type="PRINTS" id="PR00625">
    <property type="entry name" value="JDOMAIN"/>
</dbReference>
<reference evidence="2" key="1">
    <citation type="journal article" date="2020" name="Nature">
        <title>Giant virus diversity and host interactions through global metagenomics.</title>
        <authorList>
            <person name="Schulz F."/>
            <person name="Roux S."/>
            <person name="Paez-Espino D."/>
            <person name="Jungbluth S."/>
            <person name="Walsh D.A."/>
            <person name="Denef V.J."/>
            <person name="McMahon K.D."/>
            <person name="Konstantinidis K.T."/>
            <person name="Eloe-Fadrosh E.A."/>
            <person name="Kyrpides N.C."/>
            <person name="Woyke T."/>
        </authorList>
    </citation>
    <scope>NUCLEOTIDE SEQUENCE</scope>
    <source>
        <strain evidence="2">GVMAG-M-3300023174-5</strain>
    </source>
</reference>
<dbReference type="PROSITE" id="PS50076">
    <property type="entry name" value="DNAJ_2"/>
    <property type="match status" value="1"/>
</dbReference>
<dbReference type="Gene3D" id="1.10.287.110">
    <property type="entry name" value="DnaJ domain"/>
    <property type="match status" value="1"/>
</dbReference>
<dbReference type="SUPFAM" id="SSF46565">
    <property type="entry name" value="Chaperone J-domain"/>
    <property type="match status" value="1"/>
</dbReference>
<dbReference type="EMBL" id="MN739668">
    <property type="protein sequence ID" value="QHT19629.1"/>
    <property type="molecule type" value="Genomic_DNA"/>
</dbReference>
<protein>
    <recommendedName>
        <fullName evidence="1">J domain-containing protein</fullName>
    </recommendedName>
</protein>
<dbReference type="GO" id="GO:0005737">
    <property type="term" value="C:cytoplasm"/>
    <property type="evidence" value="ECO:0007669"/>
    <property type="project" value="TreeGrafter"/>
</dbReference>
<organism evidence="2">
    <name type="scientific">viral metagenome</name>
    <dbReference type="NCBI Taxonomy" id="1070528"/>
    <lineage>
        <taxon>unclassified sequences</taxon>
        <taxon>metagenomes</taxon>
        <taxon>organismal metagenomes</taxon>
    </lineage>
</organism>
<dbReference type="Pfam" id="PF00226">
    <property type="entry name" value="DnaJ"/>
    <property type="match status" value="1"/>
</dbReference>
<evidence type="ECO:0000259" key="1">
    <source>
        <dbReference type="PROSITE" id="PS50076"/>
    </source>
</evidence>
<dbReference type="PANTHER" id="PTHR43948:SF10">
    <property type="entry name" value="MRJ, ISOFORM E"/>
    <property type="match status" value="1"/>
</dbReference>
<dbReference type="GO" id="GO:0051082">
    <property type="term" value="F:unfolded protein binding"/>
    <property type="evidence" value="ECO:0007669"/>
    <property type="project" value="TreeGrafter"/>
</dbReference>
<name>A0A6C0DUB7_9ZZZZ</name>
<proteinExistence type="predicted"/>
<dbReference type="AlphaFoldDB" id="A0A6C0DUB7"/>
<dbReference type="InterPro" id="IPR036869">
    <property type="entry name" value="J_dom_sf"/>
</dbReference>
<feature type="domain" description="J" evidence="1">
    <location>
        <begin position="5"/>
        <end position="82"/>
    </location>
</feature>
<dbReference type="CDD" id="cd06257">
    <property type="entry name" value="DnaJ"/>
    <property type="match status" value="1"/>
</dbReference>